<feature type="compositionally biased region" description="Basic and acidic residues" evidence="1">
    <location>
        <begin position="8"/>
        <end position="35"/>
    </location>
</feature>
<protein>
    <submittedName>
        <fullName evidence="2">Uncharacterized protein</fullName>
    </submittedName>
</protein>
<feature type="compositionally biased region" description="Low complexity" evidence="1">
    <location>
        <begin position="40"/>
        <end position="54"/>
    </location>
</feature>
<evidence type="ECO:0000313" key="2">
    <source>
        <dbReference type="EMBL" id="KAL1122117.1"/>
    </source>
</evidence>
<name>A0ABD0Y497_9HEMI</name>
<dbReference type="AlphaFoldDB" id="A0ABD0Y497"/>
<gene>
    <name evidence="2" type="ORF">AAG570_003523</name>
</gene>
<proteinExistence type="predicted"/>
<evidence type="ECO:0000313" key="3">
    <source>
        <dbReference type="Proteomes" id="UP001558652"/>
    </source>
</evidence>
<comment type="caution">
    <text evidence="2">The sequence shown here is derived from an EMBL/GenBank/DDBJ whole genome shotgun (WGS) entry which is preliminary data.</text>
</comment>
<accession>A0ABD0Y497</accession>
<keyword evidence="3" id="KW-1185">Reference proteome</keyword>
<reference evidence="2 3" key="1">
    <citation type="submission" date="2024-07" db="EMBL/GenBank/DDBJ databases">
        <title>Chromosome-level genome assembly of the water stick insect Ranatra chinensis (Heteroptera: Nepidae).</title>
        <authorList>
            <person name="Liu X."/>
        </authorList>
    </citation>
    <scope>NUCLEOTIDE SEQUENCE [LARGE SCALE GENOMIC DNA]</scope>
    <source>
        <strain evidence="2">Cailab_2021Rc</strain>
        <tissue evidence="2">Muscle</tissue>
    </source>
</reference>
<dbReference type="Proteomes" id="UP001558652">
    <property type="component" value="Unassembled WGS sequence"/>
</dbReference>
<dbReference type="EMBL" id="JBFDAA010000014">
    <property type="protein sequence ID" value="KAL1122117.1"/>
    <property type="molecule type" value="Genomic_DNA"/>
</dbReference>
<sequence length="133" mass="13792">MNYVRPRPGSELETTDHGNVAAEHRRISRTDEELRPLQGGPPADGALRLGAADDSTMSASNGGSAKARVWGGTQRRTRDSSTGQRLHADGGGPTEGAGRLRPPPERSARPASGAALHSAPALSPRNAPATTDP</sequence>
<feature type="region of interest" description="Disordered" evidence="1">
    <location>
        <begin position="1"/>
        <end position="133"/>
    </location>
</feature>
<organism evidence="2 3">
    <name type="scientific">Ranatra chinensis</name>
    <dbReference type="NCBI Taxonomy" id="642074"/>
    <lineage>
        <taxon>Eukaryota</taxon>
        <taxon>Metazoa</taxon>
        <taxon>Ecdysozoa</taxon>
        <taxon>Arthropoda</taxon>
        <taxon>Hexapoda</taxon>
        <taxon>Insecta</taxon>
        <taxon>Pterygota</taxon>
        <taxon>Neoptera</taxon>
        <taxon>Paraneoptera</taxon>
        <taxon>Hemiptera</taxon>
        <taxon>Heteroptera</taxon>
        <taxon>Panheteroptera</taxon>
        <taxon>Nepomorpha</taxon>
        <taxon>Nepidae</taxon>
        <taxon>Ranatrinae</taxon>
        <taxon>Ranatra</taxon>
    </lineage>
</organism>
<evidence type="ECO:0000256" key="1">
    <source>
        <dbReference type="SAM" id="MobiDB-lite"/>
    </source>
</evidence>